<dbReference type="InterPro" id="IPR009097">
    <property type="entry name" value="Cyclic_Pdiesterase"/>
</dbReference>
<accession>A0A9W8LYH5</accession>
<dbReference type="SUPFAM" id="SSF55144">
    <property type="entry name" value="LigT-like"/>
    <property type="match status" value="1"/>
</dbReference>
<dbReference type="AlphaFoldDB" id="A0A9W8LYH5"/>
<gene>
    <name evidence="4" type="primary">ASCC1</name>
    <name evidence="4" type="ORF">IWW36_005041</name>
</gene>
<dbReference type="InterPro" id="IPR004088">
    <property type="entry name" value="KH_dom_type_1"/>
</dbReference>
<keyword evidence="5" id="KW-1185">Reference proteome</keyword>
<dbReference type="Gene3D" id="3.90.1140.10">
    <property type="entry name" value="Cyclic phosphodiesterase"/>
    <property type="match status" value="1"/>
</dbReference>
<dbReference type="InterPro" id="IPR036612">
    <property type="entry name" value="KH_dom_type_1_sf"/>
</dbReference>
<dbReference type="PANTHER" id="PTHR13360:SF1">
    <property type="entry name" value="ACTIVATING SIGNAL COINTEGRATOR 1 COMPLEX SUBUNIT 1"/>
    <property type="match status" value="1"/>
</dbReference>
<evidence type="ECO:0000259" key="3">
    <source>
        <dbReference type="SMART" id="SM00322"/>
    </source>
</evidence>
<evidence type="ECO:0000256" key="1">
    <source>
        <dbReference type="PROSITE-ProRule" id="PRU00117"/>
    </source>
</evidence>
<evidence type="ECO:0000256" key="2">
    <source>
        <dbReference type="SAM" id="MobiDB-lite"/>
    </source>
</evidence>
<dbReference type="PIRSF" id="PIRSF027019">
    <property type="entry name" value="Euk_LigT"/>
    <property type="match status" value="1"/>
</dbReference>
<dbReference type="SMART" id="SM00322">
    <property type="entry name" value="KH"/>
    <property type="match status" value="1"/>
</dbReference>
<proteinExistence type="predicted"/>
<dbReference type="PROSITE" id="PS50084">
    <property type="entry name" value="KH_TYPE_1"/>
    <property type="match status" value="1"/>
</dbReference>
<dbReference type="Proteomes" id="UP001139887">
    <property type="component" value="Unassembled WGS sequence"/>
</dbReference>
<protein>
    <submittedName>
        <fullName evidence="4">Activating signal cointegrator 1 complex subunit</fullName>
    </submittedName>
</protein>
<reference evidence="4" key="1">
    <citation type="submission" date="2022-07" db="EMBL/GenBank/DDBJ databases">
        <title>Phylogenomic reconstructions and comparative analyses of Kickxellomycotina fungi.</title>
        <authorList>
            <person name="Reynolds N.K."/>
            <person name="Stajich J.E."/>
            <person name="Barry K."/>
            <person name="Grigoriev I.V."/>
            <person name="Crous P."/>
            <person name="Smith M.E."/>
        </authorList>
    </citation>
    <scope>NUCLEOTIDE SEQUENCE</scope>
    <source>
        <strain evidence="4">NRRL 1566</strain>
    </source>
</reference>
<dbReference type="GO" id="GO:0005634">
    <property type="term" value="C:nucleus"/>
    <property type="evidence" value="ECO:0007669"/>
    <property type="project" value="TreeGrafter"/>
</dbReference>
<feature type="region of interest" description="Disordered" evidence="2">
    <location>
        <begin position="23"/>
        <end position="53"/>
    </location>
</feature>
<evidence type="ECO:0000313" key="5">
    <source>
        <dbReference type="Proteomes" id="UP001139887"/>
    </source>
</evidence>
<evidence type="ECO:0000313" key="4">
    <source>
        <dbReference type="EMBL" id="KAJ2844796.1"/>
    </source>
</evidence>
<dbReference type="SUPFAM" id="SSF54791">
    <property type="entry name" value="Eukaryotic type KH-domain (KH-domain type I)"/>
    <property type="match status" value="1"/>
</dbReference>
<dbReference type="InterPro" id="IPR009210">
    <property type="entry name" value="ASCC1"/>
</dbReference>
<dbReference type="EMBL" id="JANBUW010000978">
    <property type="protein sequence ID" value="KAJ2844796.1"/>
    <property type="molecule type" value="Genomic_DNA"/>
</dbReference>
<dbReference type="Pfam" id="PF00013">
    <property type="entry name" value="KH_1"/>
    <property type="match status" value="1"/>
</dbReference>
<feature type="domain" description="K Homology" evidence="3">
    <location>
        <begin position="50"/>
        <end position="118"/>
    </location>
</feature>
<dbReference type="InterPro" id="IPR019510">
    <property type="entry name" value="AKAP7-like_phosphoesterase"/>
</dbReference>
<dbReference type="GO" id="GO:0006355">
    <property type="term" value="P:regulation of DNA-templated transcription"/>
    <property type="evidence" value="ECO:0007669"/>
    <property type="project" value="TreeGrafter"/>
</dbReference>
<dbReference type="InterPro" id="IPR004087">
    <property type="entry name" value="KH_dom"/>
</dbReference>
<comment type="caution">
    <text evidence="4">The sequence shown here is derived from an EMBL/GenBank/DDBJ whole genome shotgun (WGS) entry which is preliminary data.</text>
</comment>
<dbReference type="PANTHER" id="PTHR13360">
    <property type="entry name" value="ACTIVATING SIGNAL COINTEGRATOR 1 COMPLEX SUBUNIT 1"/>
    <property type="match status" value="1"/>
</dbReference>
<feature type="compositionally biased region" description="Low complexity" evidence="2">
    <location>
        <begin position="30"/>
        <end position="45"/>
    </location>
</feature>
<dbReference type="OrthoDB" id="277832at2759"/>
<sequence>MNSPNIVAVGSRRYRVRTGLAGNSDISVTSSPKSSFSSKPQNNSKARQGKSDRITINVPRQLHKYIIGTRGSTLEHLRQQTHAKITVPNERAKSNLIEIEGMPDEREHAQEMINQLVADNMANVPYTHFISLPLGDLDVQRRVGEFQREAHQRFLQGADCTSFVQPGSLHITIGMLRLLSPAEIAKAVEFLKSLESGIRKLIGTRPLLAKIGQLAAMESDPAQSRIIFAKAEDFDGNKRLEQLCTFVRSKFDEAGYIDEKRELKIHITVFRAKPARDCDPHCSEQQAAETQGRGKLRSGFSVNAVSLLKEFKNLSFGICRIGQIQIARRFRHTETGAYVNDGALEL</sequence>
<name>A0A9W8LYH5_9FUNG</name>
<keyword evidence="1" id="KW-0694">RNA-binding</keyword>
<organism evidence="4 5">
    <name type="scientific">Coemansia brasiliensis</name>
    <dbReference type="NCBI Taxonomy" id="2650707"/>
    <lineage>
        <taxon>Eukaryota</taxon>
        <taxon>Fungi</taxon>
        <taxon>Fungi incertae sedis</taxon>
        <taxon>Zoopagomycota</taxon>
        <taxon>Kickxellomycotina</taxon>
        <taxon>Kickxellomycetes</taxon>
        <taxon>Kickxellales</taxon>
        <taxon>Kickxellaceae</taxon>
        <taxon>Coemansia</taxon>
    </lineage>
</organism>
<dbReference type="GO" id="GO:0003723">
    <property type="term" value="F:RNA binding"/>
    <property type="evidence" value="ECO:0007669"/>
    <property type="project" value="UniProtKB-UniRule"/>
</dbReference>
<dbReference type="GO" id="GO:0006307">
    <property type="term" value="P:DNA alkylation repair"/>
    <property type="evidence" value="ECO:0007669"/>
    <property type="project" value="InterPro"/>
</dbReference>
<dbReference type="Pfam" id="PF10469">
    <property type="entry name" value="AKAP7_NLS"/>
    <property type="match status" value="1"/>
</dbReference>
<dbReference type="Gene3D" id="3.30.1370.10">
    <property type="entry name" value="K Homology domain, type 1"/>
    <property type="match status" value="1"/>
</dbReference>